<accession>A0A7W7CZ92</accession>
<gene>
    <name evidence="1" type="ORF">BKA14_006378</name>
</gene>
<evidence type="ECO:0000313" key="2">
    <source>
        <dbReference type="Proteomes" id="UP000542742"/>
    </source>
</evidence>
<keyword evidence="2" id="KW-1185">Reference proteome</keyword>
<dbReference type="AlphaFoldDB" id="A0A7W7CZ92"/>
<dbReference type="Proteomes" id="UP000542742">
    <property type="component" value="Unassembled WGS sequence"/>
</dbReference>
<proteinExistence type="predicted"/>
<name>A0A7W7CZ92_9ACTN</name>
<sequence>MHTPELLALVAVATIGPRARAWATSTSAAYPAATPAALTRLAIRQFTRFGAFTSVFGALAGSYASLALVSTRSLTDAELVLHVAAAHGFDPADPRRAVDLLVITQVHDSVAEAEEALAATSGAEPTASGLGDAVWRLGRMFVHRSGGWTVLRAINRYFPGVSLLGAVLTSAADAQATAARAVTYFRRLTPR</sequence>
<organism evidence="1 2">
    <name type="scientific">Paractinoplanes abujensis</name>
    <dbReference type="NCBI Taxonomy" id="882441"/>
    <lineage>
        <taxon>Bacteria</taxon>
        <taxon>Bacillati</taxon>
        <taxon>Actinomycetota</taxon>
        <taxon>Actinomycetes</taxon>
        <taxon>Micromonosporales</taxon>
        <taxon>Micromonosporaceae</taxon>
        <taxon>Paractinoplanes</taxon>
    </lineage>
</organism>
<dbReference type="EMBL" id="JACHMF010000001">
    <property type="protein sequence ID" value="MBB4696230.1"/>
    <property type="molecule type" value="Genomic_DNA"/>
</dbReference>
<protein>
    <submittedName>
        <fullName evidence="1">Uncharacterized protein</fullName>
    </submittedName>
</protein>
<comment type="caution">
    <text evidence="1">The sequence shown here is derived from an EMBL/GenBank/DDBJ whole genome shotgun (WGS) entry which is preliminary data.</text>
</comment>
<evidence type="ECO:0000313" key="1">
    <source>
        <dbReference type="EMBL" id="MBB4696230.1"/>
    </source>
</evidence>
<reference evidence="1 2" key="1">
    <citation type="submission" date="2020-08" db="EMBL/GenBank/DDBJ databases">
        <title>Sequencing the genomes of 1000 actinobacteria strains.</title>
        <authorList>
            <person name="Klenk H.-P."/>
        </authorList>
    </citation>
    <scope>NUCLEOTIDE SEQUENCE [LARGE SCALE GENOMIC DNA]</scope>
    <source>
        <strain evidence="1 2">DSM 45518</strain>
    </source>
</reference>